<dbReference type="Proteomes" id="UP001075354">
    <property type="component" value="Chromosome 16"/>
</dbReference>
<sequence length="499" mass="54073">MAAPILTVAAHLPPFSGEPDDEVQQFLARFDRYLSLYPNMNAAQKLFHLENALTGSAAAMFRRKVKELLDTAPVPPRTPEQTYNLVREALASAFPTVIDKQAYRDQLQTRIKQESESYAQYAQDVLRLCGKLDINEVDEQLQEIHKGVDLAVAAALRPDAYNTVDEFLRAVQNLETTHKAAIRAHTQYNLQRNLPPPSLASVCVPAACMPSALVCGAFSAPAAPAATVHHPLEDKLAELIRTLERFTLAHATASAVQTPTQNRKSESPRHVNQMWDDDADDDDYNDNVNRTASPAPGVWQPPDLGSPYQQMQGPCPYLPPPFPFGAPPFPSVWQYPPWFWYGPWGQWNPQNLNEGTTPKIPQDQFPDSKFESPPDADPSDSVCVLCSGSHNALECPIASALTPQPAAPCAAVLSEPPPGAACLQTDRLFADIAPAAAHSRAPDLVPAGASALPDDILAASLQAVPLQSVPIPAPGQEDAEIEALQEPLLGADPADSRVP</sequence>
<reference evidence="2" key="1">
    <citation type="submission" date="2022-12" db="EMBL/GenBank/DDBJ databases">
        <title>Chromosome-level genome assembly of the bean flower thrips Megalurothrips usitatus.</title>
        <authorList>
            <person name="Ma L."/>
            <person name="Liu Q."/>
            <person name="Li H."/>
            <person name="Cai W."/>
        </authorList>
    </citation>
    <scope>NUCLEOTIDE SEQUENCE</scope>
    <source>
        <strain evidence="2">Cailab_2022a</strain>
    </source>
</reference>
<proteinExistence type="predicted"/>
<evidence type="ECO:0000313" key="3">
    <source>
        <dbReference type="Proteomes" id="UP001075354"/>
    </source>
</evidence>
<organism evidence="2 3">
    <name type="scientific">Megalurothrips usitatus</name>
    <name type="common">bean blossom thrips</name>
    <dbReference type="NCBI Taxonomy" id="439358"/>
    <lineage>
        <taxon>Eukaryota</taxon>
        <taxon>Metazoa</taxon>
        <taxon>Ecdysozoa</taxon>
        <taxon>Arthropoda</taxon>
        <taxon>Hexapoda</taxon>
        <taxon>Insecta</taxon>
        <taxon>Pterygota</taxon>
        <taxon>Neoptera</taxon>
        <taxon>Paraneoptera</taxon>
        <taxon>Thysanoptera</taxon>
        <taxon>Terebrantia</taxon>
        <taxon>Thripoidea</taxon>
        <taxon>Thripidae</taxon>
        <taxon>Megalurothrips</taxon>
    </lineage>
</organism>
<protein>
    <recommendedName>
        <fullName evidence="4">Retrotransposon gag domain-containing protein</fullName>
    </recommendedName>
</protein>
<comment type="caution">
    <text evidence="2">The sequence shown here is derived from an EMBL/GenBank/DDBJ whole genome shotgun (WGS) entry which is preliminary data.</text>
</comment>
<evidence type="ECO:0008006" key="4">
    <source>
        <dbReference type="Google" id="ProtNLM"/>
    </source>
</evidence>
<feature type="region of interest" description="Disordered" evidence="1">
    <location>
        <begin position="252"/>
        <end position="281"/>
    </location>
</feature>
<evidence type="ECO:0000313" key="2">
    <source>
        <dbReference type="EMBL" id="KAJ1519813.1"/>
    </source>
</evidence>
<accession>A0AAV7X4T7</accession>
<dbReference type="AlphaFoldDB" id="A0AAV7X4T7"/>
<dbReference type="EMBL" id="JAPTSV010000016">
    <property type="protein sequence ID" value="KAJ1519813.1"/>
    <property type="molecule type" value="Genomic_DNA"/>
</dbReference>
<keyword evidence="3" id="KW-1185">Reference proteome</keyword>
<name>A0AAV7X4T7_9NEOP</name>
<gene>
    <name evidence="2" type="ORF">ONE63_005065</name>
</gene>
<feature type="region of interest" description="Disordered" evidence="1">
    <location>
        <begin position="350"/>
        <end position="377"/>
    </location>
</feature>
<evidence type="ECO:0000256" key="1">
    <source>
        <dbReference type="SAM" id="MobiDB-lite"/>
    </source>
</evidence>